<evidence type="ECO:0000313" key="3">
    <source>
        <dbReference type="Proteomes" id="UP000000292"/>
    </source>
</evidence>
<protein>
    <submittedName>
        <fullName evidence="2">Uncharacterized protein</fullName>
    </submittedName>
</protein>
<dbReference type="AlphaFoldDB" id="F8IDW5"/>
<dbReference type="RefSeq" id="WP_014463522.1">
    <property type="nucleotide sequence ID" value="NC_017167.1"/>
</dbReference>
<dbReference type="EMBL" id="CP002902">
    <property type="protein sequence ID" value="AEJ42619.1"/>
    <property type="molecule type" value="Genomic_DNA"/>
</dbReference>
<feature type="coiled-coil region" evidence="1">
    <location>
        <begin position="23"/>
        <end position="50"/>
    </location>
</feature>
<sequence length="151" mass="17414">MEQQPQAILTAIEGLQVLISDLRQEIERRLDGIEGRLARVETRLSAVEHQLVTQAETLRRHTETLDEHTNLLREHGRLLDEQSLTLARHEHHLTQLISMVTTTNTMYAGLRSDMVDVRGTQAQHHRMLETLAVHALEHDSELLRLRRARSV</sequence>
<dbReference type="PATRIC" id="fig|1048834.4.peg.624"/>
<reference evidence="2 3" key="1">
    <citation type="journal article" date="2011" name="J. Bacteriol.">
        <title>Complete Genome Sequence of Alicyclobacillus acidocaldarius Strain Tc-4-1.</title>
        <authorList>
            <person name="Chen Y."/>
            <person name="He Y."/>
            <person name="Zhang B."/>
            <person name="Yang J."/>
            <person name="Li W."/>
            <person name="Dong Z."/>
            <person name="Hu S."/>
        </authorList>
    </citation>
    <scope>NUCLEOTIDE SEQUENCE [LARGE SCALE GENOMIC DNA]</scope>
    <source>
        <strain evidence="2 3">Tc-4-1</strain>
    </source>
</reference>
<reference evidence="3" key="2">
    <citation type="submission" date="2011-06" db="EMBL/GenBank/DDBJ databases">
        <title>The complete genome sequence of Alicyclobacillus acidocaldarius sp. Tc-4-1.</title>
        <authorList>
            <person name="Chen Y."/>
            <person name="He Y."/>
            <person name="Dong Z."/>
            <person name="Hu S."/>
        </authorList>
    </citation>
    <scope>NUCLEOTIDE SEQUENCE [LARGE SCALE GENOMIC DNA]</scope>
    <source>
        <strain evidence="3">Tc-4-1</strain>
    </source>
</reference>
<organism evidence="2 3">
    <name type="scientific">Alicyclobacillus acidocaldarius (strain Tc-4-1)</name>
    <name type="common">Bacillus acidocaldarius</name>
    <dbReference type="NCBI Taxonomy" id="1048834"/>
    <lineage>
        <taxon>Bacteria</taxon>
        <taxon>Bacillati</taxon>
        <taxon>Bacillota</taxon>
        <taxon>Bacilli</taxon>
        <taxon>Bacillales</taxon>
        <taxon>Alicyclobacillaceae</taxon>
        <taxon>Alicyclobacillus</taxon>
    </lineage>
</organism>
<proteinExistence type="predicted"/>
<dbReference type="OrthoDB" id="2375205at2"/>
<dbReference type="HOGENOM" id="CLU_114830_0_0_9"/>
<dbReference type="Proteomes" id="UP000000292">
    <property type="component" value="Chromosome"/>
</dbReference>
<dbReference type="eggNOG" id="COG1570">
    <property type="taxonomic scope" value="Bacteria"/>
</dbReference>
<dbReference type="KEGG" id="aad:TC41_0660"/>
<name>F8IDW5_ALIAT</name>
<evidence type="ECO:0000256" key="1">
    <source>
        <dbReference type="SAM" id="Coils"/>
    </source>
</evidence>
<dbReference type="Gene3D" id="1.20.5.110">
    <property type="match status" value="1"/>
</dbReference>
<keyword evidence="1" id="KW-0175">Coiled coil</keyword>
<gene>
    <name evidence="2" type="ordered locus">TC41_0660</name>
</gene>
<dbReference type="STRING" id="1048834.TC41_0660"/>
<accession>F8IDW5</accession>
<evidence type="ECO:0000313" key="2">
    <source>
        <dbReference type="EMBL" id="AEJ42619.1"/>
    </source>
</evidence>